<accession>A0A078KQZ3</accession>
<proteinExistence type="predicted"/>
<reference evidence="2 3" key="1">
    <citation type="submission" date="2014-06" db="EMBL/GenBank/DDBJ databases">
        <authorList>
            <person name="Urmite Genomes Urmite Genomes"/>
        </authorList>
    </citation>
    <scope>NUCLEOTIDE SEQUENCE [LARGE SCALE GENOMIC DNA]</scope>
</reference>
<feature type="signal peptide" evidence="1">
    <location>
        <begin position="1"/>
        <end position="22"/>
    </location>
</feature>
<sequence>MYLKKVLYALSFSTLISSGTYAASTSIAVMNHWILHDDAQITIQAPSGWEISGPNPIAYNQQLFISSSDYPSSSVFKLTVKDPGSSADGDQCLMHIDYLSTGMNVYTTDCTGDTINAAYNNDFSAIMLSAMG</sequence>
<evidence type="ECO:0000313" key="3">
    <source>
        <dbReference type="Proteomes" id="UP000044071"/>
    </source>
</evidence>
<feature type="chain" id="PRO_5009743957" evidence="1">
    <location>
        <begin position="23"/>
        <end position="132"/>
    </location>
</feature>
<protein>
    <submittedName>
        <fullName evidence="2">Uncharacterized protein</fullName>
    </submittedName>
</protein>
<keyword evidence="3" id="KW-1185">Reference proteome</keyword>
<dbReference type="Proteomes" id="UP000044071">
    <property type="component" value="Unassembled WGS sequence"/>
</dbReference>
<gene>
    <name evidence="2" type="ORF">BN59_01111</name>
</gene>
<dbReference type="EMBL" id="CCSB01000001">
    <property type="protein sequence ID" value="CDZ76835.1"/>
    <property type="molecule type" value="Genomic_DNA"/>
</dbReference>
<name>A0A078KQZ3_9GAMM</name>
<organism evidence="2 3">
    <name type="scientific">Legionella massiliensis</name>
    <dbReference type="NCBI Taxonomy" id="1034943"/>
    <lineage>
        <taxon>Bacteria</taxon>
        <taxon>Pseudomonadati</taxon>
        <taxon>Pseudomonadota</taxon>
        <taxon>Gammaproteobacteria</taxon>
        <taxon>Legionellales</taxon>
        <taxon>Legionellaceae</taxon>
        <taxon>Legionella</taxon>
    </lineage>
</organism>
<dbReference type="RefSeq" id="WP_043873277.1">
    <property type="nucleotide sequence ID" value="NZ_CCVW01000001.1"/>
</dbReference>
<dbReference type="AlphaFoldDB" id="A0A078KQZ3"/>
<evidence type="ECO:0000313" key="2">
    <source>
        <dbReference type="EMBL" id="CDZ76835.1"/>
    </source>
</evidence>
<evidence type="ECO:0000256" key="1">
    <source>
        <dbReference type="SAM" id="SignalP"/>
    </source>
</evidence>
<keyword evidence="1" id="KW-0732">Signal</keyword>